<name>A0A8C4TMT0_ERPCA</name>
<evidence type="ECO:0000313" key="9">
    <source>
        <dbReference type="Proteomes" id="UP000694620"/>
    </source>
</evidence>
<evidence type="ECO:0000256" key="3">
    <source>
        <dbReference type="ARBA" id="ARBA00023054"/>
    </source>
</evidence>
<feature type="compositionally biased region" description="Pro residues" evidence="6">
    <location>
        <begin position="456"/>
        <end position="511"/>
    </location>
</feature>
<dbReference type="PRINTS" id="PR00828">
    <property type="entry name" value="FORMIN"/>
</dbReference>
<dbReference type="GO" id="GO:0051015">
    <property type="term" value="F:actin filament binding"/>
    <property type="evidence" value="ECO:0007669"/>
    <property type="project" value="TreeGrafter"/>
</dbReference>
<comment type="similarity">
    <text evidence="2">Belongs to the formin homology family. Cappuccino subfamily.</text>
</comment>
<evidence type="ECO:0000256" key="2">
    <source>
        <dbReference type="ARBA" id="ARBA00005271"/>
    </source>
</evidence>
<evidence type="ECO:0000259" key="7">
    <source>
        <dbReference type="PROSITE" id="PS51444"/>
    </source>
</evidence>
<accession>A0A8C4TMT0</accession>
<dbReference type="GO" id="GO:0045010">
    <property type="term" value="P:actin nucleation"/>
    <property type="evidence" value="ECO:0007669"/>
    <property type="project" value="InterPro"/>
</dbReference>
<proteinExistence type="inferred from homology"/>
<gene>
    <name evidence="8" type="primary">FMN1</name>
</gene>
<dbReference type="GO" id="GO:0005737">
    <property type="term" value="C:cytoplasm"/>
    <property type="evidence" value="ECO:0007669"/>
    <property type="project" value="TreeGrafter"/>
</dbReference>
<evidence type="ECO:0000256" key="1">
    <source>
        <dbReference type="ARBA" id="ARBA00004123"/>
    </source>
</evidence>
<dbReference type="GO" id="GO:0005884">
    <property type="term" value="C:actin filament"/>
    <property type="evidence" value="ECO:0007669"/>
    <property type="project" value="InterPro"/>
</dbReference>
<feature type="region of interest" description="Disordered" evidence="6">
    <location>
        <begin position="389"/>
        <end position="408"/>
    </location>
</feature>
<dbReference type="GO" id="GO:0005634">
    <property type="term" value="C:nucleus"/>
    <property type="evidence" value="ECO:0007669"/>
    <property type="project" value="UniProtKB-SubCell"/>
</dbReference>
<evidence type="ECO:0000256" key="5">
    <source>
        <dbReference type="SAM" id="Coils"/>
    </source>
</evidence>
<feature type="coiled-coil region" evidence="5">
    <location>
        <begin position="815"/>
        <end position="842"/>
    </location>
</feature>
<dbReference type="InterPro" id="IPR001265">
    <property type="entry name" value="Formin_Cappuccino_subfam"/>
</dbReference>
<dbReference type="Ensembl" id="ENSECRT00000033421.1">
    <property type="protein sequence ID" value="ENSECRP00000032698.1"/>
    <property type="gene ID" value="ENSECRG00000022094.1"/>
</dbReference>
<dbReference type="PANTHER" id="PTHR45920:SF7">
    <property type="entry name" value="FORMIN-G"/>
    <property type="match status" value="1"/>
</dbReference>
<feature type="region of interest" description="Disordered" evidence="6">
    <location>
        <begin position="255"/>
        <end position="301"/>
    </location>
</feature>
<dbReference type="PROSITE" id="PS51444">
    <property type="entry name" value="FH2"/>
    <property type="match status" value="1"/>
</dbReference>
<sequence>SELQPETPLPPAFHVDDTGESDLVRVTLVQTTSDTESDEDENSDLIMPNNVPADSHSTSYENTDGKGANIFAGTHLNHNDVDTFVTSLDIALPLSELELNISLKKQMIDQSIALSPTTPDTPVKSPHRSVSPQLGTPEDKSFQLPALFSGLRVLKKGATGEDRETIAEIKSRDSDLALLSLKKTVNKVRTTPEALLQKQEQRSIQSTPQSIETAFDAFKSFFTPKPHKRNKTDGLDLDAVKKKLKNDKDALKAIFEKSKSRSPSIERGSDDKSWPSQNNEDRTPGKLQAVWPPPKPKDEEEKIGLKYTEAVQCAFSLRLFRRSIRGEHGESIAKLEEEIQRLKQELDNSVYRARGEVKDTCVSTEDDMPPKTFRNVCIQTDRETFLKTPEDENKVVHTSQTVPKKLKPESLNLGLKSEQEQVPPDPSNHLKQTSLLPPPPAPPPPPPLAPFHSGLAPPPPPPPLPGAPPPPPPAPPLPGAAPPPPPPPLPGFEAPPPPPLPGTGPPPPPPMSGFAGFGFGLMSEKAPRKPAVEPSCPMKPLYWTRIQVKDSRYVSLWGSLEEPRIQDTKEFEDLFSKAAVQQKKKPLSESYEKKAKAKKIIKLLDGKRSQTVGILISSLHLEMKDIQQAVLNVDNSFVDLETIEALYENRAQSDELEKIRKFYETSKEEELKLVDKPEQFLYELSQIPDFAHRAHCIIFQSAFMEGLSAVRRKVENVERVCKGLLESCVKDILGLILAFGNYMNGGNRTRGQADGFGLEILPKLKDVKSRENRISLVDYVVAYYLRHMDKNAGTELSTFPLPEPQDLFLAGQVKFEDLTKDLKKLSRDLDACEKEVKLVCQNSSNEHLQPFKEKMEDFVLRLFERKEEEAAIKIFDSLVIYFSLKPKSGEKDITPNYVFMMWYEFCSDFKTIWKLESKVIFKER</sequence>
<dbReference type="GO" id="GO:0030866">
    <property type="term" value="P:cortical actin cytoskeleton organization"/>
    <property type="evidence" value="ECO:0007669"/>
    <property type="project" value="TreeGrafter"/>
</dbReference>
<comment type="subcellular location">
    <subcellularLocation>
        <location evidence="1">Nucleus</location>
    </subcellularLocation>
</comment>
<dbReference type="FunFam" id="1.20.58.2220:FF:000005">
    <property type="entry name" value="Formin 1"/>
    <property type="match status" value="1"/>
</dbReference>
<feature type="coiled-coil region" evidence="5">
    <location>
        <begin position="325"/>
        <end position="352"/>
    </location>
</feature>
<keyword evidence="9" id="KW-1185">Reference proteome</keyword>
<feature type="region of interest" description="Disordered" evidence="6">
    <location>
        <begin position="416"/>
        <end position="521"/>
    </location>
</feature>
<feature type="region of interest" description="Disordered" evidence="6">
    <location>
        <begin position="114"/>
        <end position="139"/>
    </location>
</feature>
<feature type="compositionally biased region" description="Basic and acidic residues" evidence="6">
    <location>
        <begin position="267"/>
        <end position="284"/>
    </location>
</feature>
<feature type="domain" description="FH2" evidence="7">
    <location>
        <begin position="528"/>
        <end position="924"/>
    </location>
</feature>
<protein>
    <submittedName>
        <fullName evidence="8">Formin 1</fullName>
    </submittedName>
</protein>
<reference evidence="8" key="3">
    <citation type="submission" date="2025-09" db="UniProtKB">
        <authorList>
            <consortium name="Ensembl"/>
        </authorList>
    </citation>
    <scope>IDENTIFICATION</scope>
</reference>
<dbReference type="PANTHER" id="PTHR45920">
    <property type="entry name" value="FORMIN HOMOLOGY 2 DOMAIN CONTAINING, ISOFORM I"/>
    <property type="match status" value="1"/>
</dbReference>
<keyword evidence="4" id="KW-0539">Nucleus</keyword>
<keyword evidence="3 5" id="KW-0175">Coiled coil</keyword>
<feature type="region of interest" description="Disordered" evidence="6">
    <location>
        <begin position="1"/>
        <end position="60"/>
    </location>
</feature>
<dbReference type="InterPro" id="IPR042201">
    <property type="entry name" value="FH2_Formin_sf"/>
</dbReference>
<feature type="compositionally biased region" description="Pro residues" evidence="6">
    <location>
        <begin position="436"/>
        <end position="449"/>
    </location>
</feature>
<dbReference type="AlphaFoldDB" id="A0A8C4TMT0"/>
<dbReference type="SUPFAM" id="SSF101447">
    <property type="entry name" value="Formin homology 2 domain (FH2 domain)"/>
    <property type="match status" value="1"/>
</dbReference>
<dbReference type="Pfam" id="PF02181">
    <property type="entry name" value="FH2"/>
    <property type="match status" value="1"/>
</dbReference>
<evidence type="ECO:0000313" key="8">
    <source>
        <dbReference type="Ensembl" id="ENSECRP00000032698.1"/>
    </source>
</evidence>
<dbReference type="GeneTree" id="ENSGT00940000154289"/>
<dbReference type="SMART" id="SM00498">
    <property type="entry name" value="FH2"/>
    <property type="match status" value="1"/>
</dbReference>
<reference evidence="8" key="1">
    <citation type="submission" date="2021-06" db="EMBL/GenBank/DDBJ databases">
        <authorList>
            <consortium name="Wellcome Sanger Institute Data Sharing"/>
        </authorList>
    </citation>
    <scope>NUCLEOTIDE SEQUENCE [LARGE SCALE GENOMIC DNA]</scope>
</reference>
<reference evidence="8" key="2">
    <citation type="submission" date="2025-08" db="UniProtKB">
        <authorList>
            <consortium name="Ensembl"/>
        </authorList>
    </citation>
    <scope>IDENTIFICATION</scope>
</reference>
<dbReference type="Gene3D" id="1.20.58.2220">
    <property type="entry name" value="Formin, FH2 domain"/>
    <property type="match status" value="1"/>
</dbReference>
<evidence type="ECO:0000256" key="4">
    <source>
        <dbReference type="ARBA" id="ARBA00023242"/>
    </source>
</evidence>
<dbReference type="GO" id="GO:0008017">
    <property type="term" value="F:microtubule binding"/>
    <property type="evidence" value="ECO:0007669"/>
    <property type="project" value="InterPro"/>
</dbReference>
<organism evidence="8 9">
    <name type="scientific">Erpetoichthys calabaricus</name>
    <name type="common">Rope fish</name>
    <name type="synonym">Calamoichthys calabaricus</name>
    <dbReference type="NCBI Taxonomy" id="27687"/>
    <lineage>
        <taxon>Eukaryota</taxon>
        <taxon>Metazoa</taxon>
        <taxon>Chordata</taxon>
        <taxon>Craniata</taxon>
        <taxon>Vertebrata</taxon>
        <taxon>Euteleostomi</taxon>
        <taxon>Actinopterygii</taxon>
        <taxon>Polypteriformes</taxon>
        <taxon>Polypteridae</taxon>
        <taxon>Erpetoichthys</taxon>
    </lineage>
</organism>
<dbReference type="InterPro" id="IPR015425">
    <property type="entry name" value="FH2_Formin"/>
</dbReference>
<dbReference type="Proteomes" id="UP000694620">
    <property type="component" value="Chromosome 16"/>
</dbReference>
<evidence type="ECO:0000256" key="6">
    <source>
        <dbReference type="SAM" id="MobiDB-lite"/>
    </source>
</evidence>